<dbReference type="PANTHER" id="PTHR24305">
    <property type="entry name" value="CYTOCHROME P450"/>
    <property type="match status" value="1"/>
</dbReference>
<dbReference type="InterPro" id="IPR002401">
    <property type="entry name" value="Cyt_P450_E_grp-I"/>
</dbReference>
<keyword evidence="6" id="KW-0560">Oxidoreductase</keyword>
<comment type="cofactor">
    <cofactor evidence="1 9">
        <name>heme</name>
        <dbReference type="ChEBI" id="CHEBI:30413"/>
    </cofactor>
</comment>
<organism evidence="10 11">
    <name type="scientific">Thelephora terrestris</name>
    <dbReference type="NCBI Taxonomy" id="56493"/>
    <lineage>
        <taxon>Eukaryota</taxon>
        <taxon>Fungi</taxon>
        <taxon>Dikarya</taxon>
        <taxon>Basidiomycota</taxon>
        <taxon>Agaricomycotina</taxon>
        <taxon>Agaricomycetes</taxon>
        <taxon>Thelephorales</taxon>
        <taxon>Thelephoraceae</taxon>
        <taxon>Thelephora</taxon>
    </lineage>
</organism>
<sequence>MDLEKIALMFCGATVAFIWYKRLRAFAIRDVPGPRNPSWIYGHAWSWISSKAIVVEKELLEEYGSIVRWNGLFGEDRLWVADPKAVQHIFQGPDRLYEKPHFQRERIAMLTGWGVGTVEGDAHKRQRRAMAPAFGLVEAKALYPHFSRCFDSLVDKWHETISNSESGQTAIFDVNSWLNKASLDAVGAGAFGYDFGALENAGNKLAETYENLTFDAGASLSKIYLFVMDCFKWAPKGSFLWLIDWGKSPQLTKLRQNKIYAHEVATQLIEEKRQELKDGTSRKDILSLLVKANSALRPDWRLNDDEIIAQVRTLMFAGHETTAKALTGALWELAENRHVQEKLRAEIMETLSRIRARGDSDFTVNDFDSMPYLLAVGKEILRVYPVVVEVVRAPKKDDVLPLSKPFVGRSGKLYRDLHVPAGTIVAVSSVGYNLNKDVWGPDAYEFRPERWLDMNGKPESPVGLYGNLATFCGGHKGCIGWRFAVIELHTFLVTLIRHFDFSLPNDGRELAKTRLGAISPVVVGEEHKGPQLPLKVTILGNA</sequence>
<keyword evidence="11" id="KW-1185">Reference proteome</keyword>
<dbReference type="SUPFAM" id="SSF48264">
    <property type="entry name" value="Cytochrome P450"/>
    <property type="match status" value="1"/>
</dbReference>
<feature type="binding site" description="axial binding residue" evidence="9">
    <location>
        <position position="478"/>
    </location>
    <ligand>
        <name>heme</name>
        <dbReference type="ChEBI" id="CHEBI:30413"/>
    </ligand>
    <ligandPart>
        <name>Fe</name>
        <dbReference type="ChEBI" id="CHEBI:18248"/>
    </ligandPart>
</feature>
<gene>
    <name evidence="10" type="ORF">BJ322DRAFT_283847</name>
</gene>
<accession>A0A9P6L3N3</accession>
<dbReference type="InterPro" id="IPR050121">
    <property type="entry name" value="Cytochrome_P450_monoxygenase"/>
</dbReference>
<comment type="caution">
    <text evidence="10">The sequence shown here is derived from an EMBL/GenBank/DDBJ whole genome shotgun (WGS) entry which is preliminary data.</text>
</comment>
<dbReference type="PANTHER" id="PTHR24305:SF166">
    <property type="entry name" value="CYTOCHROME P450 12A4, MITOCHONDRIAL-RELATED"/>
    <property type="match status" value="1"/>
</dbReference>
<evidence type="ECO:0000256" key="8">
    <source>
        <dbReference type="ARBA" id="ARBA00023033"/>
    </source>
</evidence>
<dbReference type="OrthoDB" id="1470350at2759"/>
<dbReference type="Pfam" id="PF00067">
    <property type="entry name" value="p450"/>
    <property type="match status" value="1"/>
</dbReference>
<dbReference type="GO" id="GO:0005506">
    <property type="term" value="F:iron ion binding"/>
    <property type="evidence" value="ECO:0007669"/>
    <property type="project" value="InterPro"/>
</dbReference>
<dbReference type="GO" id="GO:0004497">
    <property type="term" value="F:monooxygenase activity"/>
    <property type="evidence" value="ECO:0007669"/>
    <property type="project" value="UniProtKB-KW"/>
</dbReference>
<protein>
    <submittedName>
        <fullName evidence="10">Cytochrome P450</fullName>
    </submittedName>
</protein>
<dbReference type="AlphaFoldDB" id="A0A9P6L3N3"/>
<evidence type="ECO:0000256" key="1">
    <source>
        <dbReference type="ARBA" id="ARBA00001971"/>
    </source>
</evidence>
<evidence type="ECO:0000256" key="9">
    <source>
        <dbReference type="PIRSR" id="PIRSR602401-1"/>
    </source>
</evidence>
<dbReference type="Gene3D" id="1.10.630.10">
    <property type="entry name" value="Cytochrome P450"/>
    <property type="match status" value="1"/>
</dbReference>
<keyword evidence="4 9" id="KW-0349">Heme</keyword>
<dbReference type="Proteomes" id="UP000736335">
    <property type="component" value="Unassembled WGS sequence"/>
</dbReference>
<name>A0A9P6L3N3_9AGAM</name>
<comment type="similarity">
    <text evidence="3">Belongs to the cytochrome P450 family.</text>
</comment>
<keyword evidence="8" id="KW-0503">Monooxygenase</keyword>
<keyword evidence="7 9" id="KW-0408">Iron</keyword>
<evidence type="ECO:0000256" key="5">
    <source>
        <dbReference type="ARBA" id="ARBA00022723"/>
    </source>
</evidence>
<evidence type="ECO:0000256" key="4">
    <source>
        <dbReference type="ARBA" id="ARBA00022617"/>
    </source>
</evidence>
<evidence type="ECO:0000256" key="3">
    <source>
        <dbReference type="ARBA" id="ARBA00010617"/>
    </source>
</evidence>
<evidence type="ECO:0000313" key="10">
    <source>
        <dbReference type="EMBL" id="KAF9780802.1"/>
    </source>
</evidence>
<evidence type="ECO:0000313" key="11">
    <source>
        <dbReference type="Proteomes" id="UP000736335"/>
    </source>
</evidence>
<proteinExistence type="inferred from homology"/>
<keyword evidence="5 9" id="KW-0479">Metal-binding</keyword>
<evidence type="ECO:0000256" key="2">
    <source>
        <dbReference type="ARBA" id="ARBA00005179"/>
    </source>
</evidence>
<dbReference type="PRINTS" id="PR00463">
    <property type="entry name" value="EP450I"/>
</dbReference>
<dbReference type="PRINTS" id="PR00385">
    <property type="entry name" value="P450"/>
</dbReference>
<comment type="pathway">
    <text evidence="2">Secondary metabolite biosynthesis.</text>
</comment>
<evidence type="ECO:0000256" key="6">
    <source>
        <dbReference type="ARBA" id="ARBA00023002"/>
    </source>
</evidence>
<dbReference type="GO" id="GO:0020037">
    <property type="term" value="F:heme binding"/>
    <property type="evidence" value="ECO:0007669"/>
    <property type="project" value="InterPro"/>
</dbReference>
<evidence type="ECO:0000256" key="7">
    <source>
        <dbReference type="ARBA" id="ARBA00023004"/>
    </source>
</evidence>
<dbReference type="InterPro" id="IPR001128">
    <property type="entry name" value="Cyt_P450"/>
</dbReference>
<reference evidence="10" key="1">
    <citation type="journal article" date="2020" name="Nat. Commun.">
        <title>Large-scale genome sequencing of mycorrhizal fungi provides insights into the early evolution of symbiotic traits.</title>
        <authorList>
            <person name="Miyauchi S."/>
            <person name="Kiss E."/>
            <person name="Kuo A."/>
            <person name="Drula E."/>
            <person name="Kohler A."/>
            <person name="Sanchez-Garcia M."/>
            <person name="Morin E."/>
            <person name="Andreopoulos B."/>
            <person name="Barry K.W."/>
            <person name="Bonito G."/>
            <person name="Buee M."/>
            <person name="Carver A."/>
            <person name="Chen C."/>
            <person name="Cichocki N."/>
            <person name="Clum A."/>
            <person name="Culley D."/>
            <person name="Crous P.W."/>
            <person name="Fauchery L."/>
            <person name="Girlanda M."/>
            <person name="Hayes R.D."/>
            <person name="Keri Z."/>
            <person name="LaButti K."/>
            <person name="Lipzen A."/>
            <person name="Lombard V."/>
            <person name="Magnuson J."/>
            <person name="Maillard F."/>
            <person name="Murat C."/>
            <person name="Nolan M."/>
            <person name="Ohm R.A."/>
            <person name="Pangilinan J."/>
            <person name="Pereira M.F."/>
            <person name="Perotto S."/>
            <person name="Peter M."/>
            <person name="Pfister S."/>
            <person name="Riley R."/>
            <person name="Sitrit Y."/>
            <person name="Stielow J.B."/>
            <person name="Szollosi G."/>
            <person name="Zifcakova L."/>
            <person name="Stursova M."/>
            <person name="Spatafora J.W."/>
            <person name="Tedersoo L."/>
            <person name="Vaario L.M."/>
            <person name="Yamada A."/>
            <person name="Yan M."/>
            <person name="Wang P."/>
            <person name="Xu J."/>
            <person name="Bruns T."/>
            <person name="Baldrian P."/>
            <person name="Vilgalys R."/>
            <person name="Dunand C."/>
            <person name="Henrissat B."/>
            <person name="Grigoriev I.V."/>
            <person name="Hibbett D."/>
            <person name="Nagy L.G."/>
            <person name="Martin F.M."/>
        </authorList>
    </citation>
    <scope>NUCLEOTIDE SEQUENCE</scope>
    <source>
        <strain evidence="10">UH-Tt-Lm1</strain>
    </source>
</reference>
<dbReference type="GO" id="GO:0016705">
    <property type="term" value="F:oxidoreductase activity, acting on paired donors, with incorporation or reduction of molecular oxygen"/>
    <property type="evidence" value="ECO:0007669"/>
    <property type="project" value="InterPro"/>
</dbReference>
<reference evidence="10" key="2">
    <citation type="submission" date="2020-11" db="EMBL/GenBank/DDBJ databases">
        <authorList>
            <consortium name="DOE Joint Genome Institute"/>
            <person name="Kuo A."/>
            <person name="Miyauchi S."/>
            <person name="Kiss E."/>
            <person name="Drula E."/>
            <person name="Kohler A."/>
            <person name="Sanchez-Garcia M."/>
            <person name="Andreopoulos B."/>
            <person name="Barry K.W."/>
            <person name="Bonito G."/>
            <person name="Buee M."/>
            <person name="Carver A."/>
            <person name="Chen C."/>
            <person name="Cichocki N."/>
            <person name="Clum A."/>
            <person name="Culley D."/>
            <person name="Crous P.W."/>
            <person name="Fauchery L."/>
            <person name="Girlanda M."/>
            <person name="Hayes R."/>
            <person name="Keri Z."/>
            <person name="Labutti K."/>
            <person name="Lipzen A."/>
            <person name="Lombard V."/>
            <person name="Magnuson J."/>
            <person name="Maillard F."/>
            <person name="Morin E."/>
            <person name="Murat C."/>
            <person name="Nolan M."/>
            <person name="Ohm R."/>
            <person name="Pangilinan J."/>
            <person name="Pereira M."/>
            <person name="Perotto S."/>
            <person name="Peter M."/>
            <person name="Riley R."/>
            <person name="Sitrit Y."/>
            <person name="Stielow B."/>
            <person name="Szollosi G."/>
            <person name="Zifcakova L."/>
            <person name="Stursova M."/>
            <person name="Spatafora J.W."/>
            <person name="Tedersoo L."/>
            <person name="Vaario L.-M."/>
            <person name="Yamada A."/>
            <person name="Yan M."/>
            <person name="Wang P."/>
            <person name="Xu J."/>
            <person name="Bruns T."/>
            <person name="Baldrian P."/>
            <person name="Vilgalys R."/>
            <person name="Henrissat B."/>
            <person name="Grigoriev I.V."/>
            <person name="Hibbett D."/>
            <person name="Nagy L.G."/>
            <person name="Martin F.M."/>
        </authorList>
    </citation>
    <scope>NUCLEOTIDE SEQUENCE</scope>
    <source>
        <strain evidence="10">UH-Tt-Lm1</strain>
    </source>
</reference>
<dbReference type="InterPro" id="IPR036396">
    <property type="entry name" value="Cyt_P450_sf"/>
</dbReference>
<dbReference type="EMBL" id="WIUZ02000015">
    <property type="protein sequence ID" value="KAF9780802.1"/>
    <property type="molecule type" value="Genomic_DNA"/>
</dbReference>